<protein>
    <submittedName>
        <fullName evidence="2">Uncharacterized protein</fullName>
    </submittedName>
</protein>
<reference evidence="2" key="2">
    <citation type="journal article" date="2023" name="Microbiol Resour">
        <title>Decontamination and Annotation of the Draft Genome Sequence of the Oomycete Lagenidium giganteum ARSEF 373.</title>
        <authorList>
            <person name="Morgan W.R."/>
            <person name="Tartar A."/>
        </authorList>
    </citation>
    <scope>NUCLEOTIDE SEQUENCE</scope>
    <source>
        <strain evidence="2">ARSEF 373</strain>
    </source>
</reference>
<keyword evidence="1" id="KW-0472">Membrane</keyword>
<sequence>MLALDLQGLIYKLRVLGPHEKTYFKTEVFGIVRDEPLQPIDPLFNTSLPKDDLDSSWPHWLAACEQLRASDAGDKFFLIAAGENCTIGHGGARRKEPHVVLASSVRVDSIVWTSCRLLFQARQPSICHDPIVTDYLDRYMLDAAPIALSQLAVPGSDAEQELVAFLDMVSNSYPHHKMVCVEGFALRDPAVGTYTASFLGCASPNLYQNAVVGLSNPSFIEFHRRRVWLTADVFEVFGLQFRIRQNNMNHYEIGRTAEGKLTTSSLVQPNFSCFGSLYVIMIALDIILIIAFIRASWEVVRFVLIPQTLELQRRLKSEASLISWLVVMPNSVVWVWGDSTATKIQAYLCSLRVWVLTLIACNVIWAIVVRVSERGAYFITSRTYITTMEIIVIGGIVAAFQRLDVFNMCERKWQLENQR</sequence>
<dbReference type="Proteomes" id="UP001146120">
    <property type="component" value="Unassembled WGS sequence"/>
</dbReference>
<reference evidence="2" key="1">
    <citation type="submission" date="2022-11" db="EMBL/GenBank/DDBJ databases">
        <authorList>
            <person name="Morgan W.R."/>
            <person name="Tartar A."/>
        </authorList>
    </citation>
    <scope>NUCLEOTIDE SEQUENCE</scope>
    <source>
        <strain evidence="2">ARSEF 373</strain>
    </source>
</reference>
<evidence type="ECO:0000313" key="3">
    <source>
        <dbReference type="Proteomes" id="UP001146120"/>
    </source>
</evidence>
<organism evidence="2 3">
    <name type="scientific">Lagenidium giganteum</name>
    <dbReference type="NCBI Taxonomy" id="4803"/>
    <lineage>
        <taxon>Eukaryota</taxon>
        <taxon>Sar</taxon>
        <taxon>Stramenopiles</taxon>
        <taxon>Oomycota</taxon>
        <taxon>Peronosporomycetes</taxon>
        <taxon>Pythiales</taxon>
        <taxon>Pythiaceae</taxon>
    </lineage>
</organism>
<dbReference type="EMBL" id="DAKRPA010000257">
    <property type="protein sequence ID" value="DAZ94302.1"/>
    <property type="molecule type" value="Genomic_DNA"/>
</dbReference>
<feature type="non-terminal residue" evidence="2">
    <location>
        <position position="419"/>
    </location>
</feature>
<name>A0AAV2YLV7_9STRA</name>
<gene>
    <name evidence="2" type="ORF">N0F65_012071</name>
</gene>
<comment type="caution">
    <text evidence="2">The sequence shown here is derived from an EMBL/GenBank/DDBJ whole genome shotgun (WGS) entry which is preliminary data.</text>
</comment>
<feature type="transmembrane region" description="Helical" evidence="1">
    <location>
        <begin position="351"/>
        <end position="371"/>
    </location>
</feature>
<keyword evidence="3" id="KW-1185">Reference proteome</keyword>
<evidence type="ECO:0000256" key="1">
    <source>
        <dbReference type="SAM" id="Phobius"/>
    </source>
</evidence>
<keyword evidence="1" id="KW-0812">Transmembrane</keyword>
<accession>A0AAV2YLV7</accession>
<keyword evidence="1" id="KW-1133">Transmembrane helix</keyword>
<dbReference type="AlphaFoldDB" id="A0AAV2YLV7"/>
<feature type="transmembrane region" description="Helical" evidence="1">
    <location>
        <begin position="277"/>
        <end position="297"/>
    </location>
</feature>
<feature type="transmembrane region" description="Helical" evidence="1">
    <location>
        <begin position="383"/>
        <end position="403"/>
    </location>
</feature>
<evidence type="ECO:0000313" key="2">
    <source>
        <dbReference type="EMBL" id="DAZ94302.1"/>
    </source>
</evidence>
<proteinExistence type="predicted"/>